<comment type="caution">
    <text evidence="1">The sequence shown here is derived from an EMBL/GenBank/DDBJ whole genome shotgun (WGS) entry which is preliminary data.</text>
</comment>
<dbReference type="Proteomes" id="UP000484255">
    <property type="component" value="Unassembled WGS sequence"/>
</dbReference>
<evidence type="ECO:0000313" key="2">
    <source>
        <dbReference type="Proteomes" id="UP000484255"/>
    </source>
</evidence>
<dbReference type="RefSeq" id="WP_163457144.1">
    <property type="nucleotide sequence ID" value="NZ_JAAGOH010000008.1"/>
</dbReference>
<accession>A0A7C9PGH1</accession>
<keyword evidence="2" id="KW-1185">Reference proteome</keyword>
<evidence type="ECO:0000313" key="1">
    <source>
        <dbReference type="EMBL" id="NDY91293.1"/>
    </source>
</evidence>
<dbReference type="AlphaFoldDB" id="A0A7C9PGH1"/>
<dbReference type="Pfam" id="PF06672">
    <property type="entry name" value="DUF1175"/>
    <property type="match status" value="1"/>
</dbReference>
<reference evidence="1 2" key="1">
    <citation type="submission" date="2020-02" db="EMBL/GenBank/DDBJ databases">
        <title>Ideonella bacterium strain TBM-1.</title>
        <authorList>
            <person name="Chen W.-M."/>
        </authorList>
    </citation>
    <scope>NUCLEOTIDE SEQUENCE [LARGE SCALE GENOMIC DNA]</scope>
    <source>
        <strain evidence="1 2">TBM-1</strain>
    </source>
</reference>
<sequence length="266" mass="29592">MPLALLRLCACQPGTEPPTRRRLLQAGLHHFTSLAGGVTLGRWTAPAGVLAWPLTGARAQAPAVPPRRVDATDPVPTRLPPAAAQALRDWIGVLVRQQLEQGPSPRWHHQDCAGLVRFVVAEALRPHDMAWRRSMGLQGRRLPPDLAPNLATPWRHRWRRAEGGTAAFVTALELVQANTRRVGRQLAQAQAADLLFYDFGDDQHLMLWLGPYVAYHTGQPANQRAPGDTGLRALPVAQLMDWRDTRWRPHDQNPNFVGLHRLHLLG</sequence>
<protein>
    <submittedName>
        <fullName evidence="1">DUF1175 family protein</fullName>
    </submittedName>
</protein>
<proteinExistence type="predicted"/>
<dbReference type="EMBL" id="JAAGOH010000008">
    <property type="protein sequence ID" value="NDY91293.1"/>
    <property type="molecule type" value="Genomic_DNA"/>
</dbReference>
<gene>
    <name evidence="1" type="ORF">G3A44_08835</name>
</gene>
<name>A0A7C9PGH1_9BURK</name>
<organism evidence="1 2">
    <name type="scientific">Ideonella livida</name>
    <dbReference type="NCBI Taxonomy" id="2707176"/>
    <lineage>
        <taxon>Bacteria</taxon>
        <taxon>Pseudomonadati</taxon>
        <taxon>Pseudomonadota</taxon>
        <taxon>Betaproteobacteria</taxon>
        <taxon>Burkholderiales</taxon>
        <taxon>Sphaerotilaceae</taxon>
        <taxon>Ideonella</taxon>
    </lineage>
</organism>
<dbReference type="InterPro" id="IPR009558">
    <property type="entry name" value="DUF1175"/>
</dbReference>